<dbReference type="RefSeq" id="WP_163250598.1">
    <property type="nucleotide sequence ID" value="NZ_JAAIUV010000004.1"/>
</dbReference>
<proteinExistence type="predicted"/>
<dbReference type="CDD" id="cd17470">
    <property type="entry name" value="T3SS_Flik_C"/>
    <property type="match status" value="1"/>
</dbReference>
<keyword evidence="4" id="KW-0282">Flagellum</keyword>
<accession>A0A6B3TP14</accession>
<keyword evidence="4" id="KW-0966">Cell projection</keyword>
<feature type="region of interest" description="Disordered" evidence="2">
    <location>
        <begin position="444"/>
        <end position="464"/>
    </location>
</feature>
<keyword evidence="4" id="KW-0969">Cilium</keyword>
<organism evidence="4 5">
    <name type="scientific">Neobacillus thermocopriae</name>
    <dbReference type="NCBI Taxonomy" id="1215031"/>
    <lineage>
        <taxon>Bacteria</taxon>
        <taxon>Bacillati</taxon>
        <taxon>Bacillota</taxon>
        <taxon>Bacilli</taxon>
        <taxon>Bacillales</taxon>
        <taxon>Bacillaceae</taxon>
        <taxon>Neobacillus</taxon>
    </lineage>
</organism>
<dbReference type="EMBL" id="JAAIUV010000004">
    <property type="protein sequence ID" value="NEX78079.1"/>
    <property type="molecule type" value="Genomic_DNA"/>
</dbReference>
<evidence type="ECO:0000313" key="5">
    <source>
        <dbReference type="Proteomes" id="UP000481621"/>
    </source>
</evidence>
<dbReference type="InterPro" id="IPR021136">
    <property type="entry name" value="Flagellar_hook_control-like_C"/>
</dbReference>
<dbReference type="InterPro" id="IPR038610">
    <property type="entry name" value="FliK-like_C_sf"/>
</dbReference>
<evidence type="ECO:0000256" key="1">
    <source>
        <dbReference type="SAM" id="Coils"/>
    </source>
</evidence>
<dbReference type="Pfam" id="PF02120">
    <property type="entry name" value="Flg_hook"/>
    <property type="match status" value="1"/>
</dbReference>
<gene>
    <name evidence="4" type="ORF">G4Z05_04140</name>
</gene>
<reference evidence="4" key="1">
    <citation type="submission" date="2020-02" db="EMBL/GenBank/DDBJ databases">
        <title>Bacillus sedimentmangrovi sp. nov., isolated from sediment of the mangrove ecosystem.</title>
        <authorList>
            <person name="Liu G."/>
        </authorList>
    </citation>
    <scope>NUCLEOTIDE SEQUENCE [LARGE SCALE GENOMIC DNA]</scope>
    <source>
        <strain evidence="4">SgZ-7</strain>
    </source>
</reference>
<dbReference type="Gene3D" id="3.30.750.140">
    <property type="match status" value="1"/>
</dbReference>
<comment type="caution">
    <text evidence="4">The sequence shown here is derived from an EMBL/GenBank/DDBJ whole genome shotgun (WGS) entry which is preliminary data.</text>
</comment>
<evidence type="ECO:0000259" key="3">
    <source>
        <dbReference type="Pfam" id="PF02120"/>
    </source>
</evidence>
<feature type="domain" description="Flagellar hook-length control protein-like C-terminal" evidence="3">
    <location>
        <begin position="359"/>
        <end position="426"/>
    </location>
</feature>
<protein>
    <submittedName>
        <fullName evidence="4">Flagellar hook-length control protein FliK</fullName>
    </submittedName>
</protein>
<evidence type="ECO:0000313" key="4">
    <source>
        <dbReference type="EMBL" id="NEX78079.1"/>
    </source>
</evidence>
<dbReference type="AlphaFoldDB" id="A0A6B3TP14"/>
<keyword evidence="5" id="KW-1185">Reference proteome</keyword>
<evidence type="ECO:0000256" key="2">
    <source>
        <dbReference type="SAM" id="MobiDB-lite"/>
    </source>
</evidence>
<keyword evidence="1" id="KW-0175">Coiled coil</keyword>
<dbReference type="Proteomes" id="UP000481621">
    <property type="component" value="Unassembled WGS sequence"/>
</dbReference>
<name>A0A6B3TP14_9BACI</name>
<sequence>MEIQNLIKINQINPRNIDPSQGSLRFQQTGDLFNRILAIFTNVLQPLDARDNQTKLPLQENEILDGTEPKESVSECSQEENLWQLVEMLSDLLAQLNQNQQAKIETEDTEISLHTKTEVELNQLQPIGEERENNEIPSSLKNNLELNKMQQAKLETENIDMSLFSKTEVELNREQPTSIHTENLNVNQSFNERKVPLPPKWLPWLQPFTGDLRTGIVQLFETVIENSPQQAIETMQLTEKINQFLDQINGRDNYKSQDFVNQMQLVLDRLNTSIMKSHQIVKDNGKAVQSIQKSRVSLDKNEVFSPINGLSIVGNRVPVMDTNYVPSDQNPVPKMSLAHFVPEMESWIGQCKLKHGQFGRTEAHFLLTPDHLGRLEVTISTQEGKVSAHIVTETAAAKEALEGQLQQLKQVLQQQGIQIQKMEIIQTPASTDINQWGFSFSHDGSFNHSKQEKGKNQLTQGGSNKLQEVDQEISYETAMSNYGYGPSRAISSIDFTA</sequence>
<feature type="coiled-coil region" evidence="1">
    <location>
        <begin position="391"/>
        <end position="418"/>
    </location>
</feature>